<organism evidence="6 7">
    <name type="scientific">Acrobeloides nanus</name>
    <dbReference type="NCBI Taxonomy" id="290746"/>
    <lineage>
        <taxon>Eukaryota</taxon>
        <taxon>Metazoa</taxon>
        <taxon>Ecdysozoa</taxon>
        <taxon>Nematoda</taxon>
        <taxon>Chromadorea</taxon>
        <taxon>Rhabditida</taxon>
        <taxon>Tylenchina</taxon>
        <taxon>Cephalobomorpha</taxon>
        <taxon>Cephaloboidea</taxon>
        <taxon>Cephalobidae</taxon>
        <taxon>Acrobeloides</taxon>
    </lineage>
</organism>
<dbReference type="PANTHER" id="PTHR45969:SF69">
    <property type="entry name" value="FINGER DOMAIN PROTEIN, PUTATIVE (AFU_ORTHOLOGUE AFUA_3G12190)-RELATED"/>
    <property type="match status" value="1"/>
</dbReference>
<dbReference type="SUPFAM" id="SSF57850">
    <property type="entry name" value="RING/U-box"/>
    <property type="match status" value="1"/>
</dbReference>
<evidence type="ECO:0000256" key="2">
    <source>
        <dbReference type="ARBA" id="ARBA00022771"/>
    </source>
</evidence>
<dbReference type="GO" id="GO:0061630">
    <property type="term" value="F:ubiquitin protein ligase activity"/>
    <property type="evidence" value="ECO:0007669"/>
    <property type="project" value="TreeGrafter"/>
</dbReference>
<protein>
    <submittedName>
        <fullName evidence="7">RING-type domain-containing protein</fullName>
    </submittedName>
</protein>
<keyword evidence="1" id="KW-0479">Metal-binding</keyword>
<reference evidence="7" key="1">
    <citation type="submission" date="2022-11" db="UniProtKB">
        <authorList>
            <consortium name="WormBaseParasite"/>
        </authorList>
    </citation>
    <scope>IDENTIFICATION</scope>
</reference>
<feature type="domain" description="RING-type" evidence="5">
    <location>
        <begin position="6"/>
        <end position="67"/>
    </location>
</feature>
<evidence type="ECO:0000256" key="3">
    <source>
        <dbReference type="ARBA" id="ARBA00022833"/>
    </source>
</evidence>
<evidence type="ECO:0000256" key="4">
    <source>
        <dbReference type="PROSITE-ProRule" id="PRU00175"/>
    </source>
</evidence>
<keyword evidence="3" id="KW-0862">Zinc</keyword>
<evidence type="ECO:0000313" key="7">
    <source>
        <dbReference type="WBParaSite" id="ACRNAN_Path_1406.g5524.t1"/>
    </source>
</evidence>
<evidence type="ECO:0000259" key="5">
    <source>
        <dbReference type="PROSITE" id="PS50089"/>
    </source>
</evidence>
<dbReference type="SUPFAM" id="SSF75712">
    <property type="entry name" value="Rad50 coiled-coil Zn hook"/>
    <property type="match status" value="1"/>
</dbReference>
<keyword evidence="2 4" id="KW-0863">Zinc-finger</keyword>
<dbReference type="PANTHER" id="PTHR45969">
    <property type="entry name" value="RING ZINC FINGER PROTEIN-RELATED"/>
    <property type="match status" value="1"/>
</dbReference>
<dbReference type="Proteomes" id="UP000887540">
    <property type="component" value="Unplaced"/>
</dbReference>
<evidence type="ECO:0000313" key="6">
    <source>
        <dbReference type="Proteomes" id="UP000887540"/>
    </source>
</evidence>
<evidence type="ECO:0000256" key="1">
    <source>
        <dbReference type="ARBA" id="ARBA00022723"/>
    </source>
</evidence>
<dbReference type="InterPro" id="IPR013083">
    <property type="entry name" value="Znf_RING/FYVE/PHD"/>
</dbReference>
<dbReference type="Gene3D" id="3.30.40.10">
    <property type="entry name" value="Zinc/RING finger domain, C3HC4 (zinc finger)"/>
    <property type="match status" value="1"/>
</dbReference>
<keyword evidence="6" id="KW-1185">Reference proteome</keyword>
<sequence>MTSDKCTVCQDALESSPVTTDCNHSFHKECFVDYLENARRINEYRWHDTDDELRSQLDMNVNCPVCRKPIDEEKYAELEKEVNEKLKST</sequence>
<dbReference type="WBParaSite" id="ACRNAN_Path_1406.g5524.t1">
    <property type="protein sequence ID" value="ACRNAN_Path_1406.g5524.t1"/>
    <property type="gene ID" value="ACRNAN_Path_1406.g5524"/>
</dbReference>
<dbReference type="AlphaFoldDB" id="A0A914C0R1"/>
<dbReference type="GO" id="GO:0008270">
    <property type="term" value="F:zinc ion binding"/>
    <property type="evidence" value="ECO:0007669"/>
    <property type="project" value="UniProtKB-KW"/>
</dbReference>
<dbReference type="PROSITE" id="PS50089">
    <property type="entry name" value="ZF_RING_2"/>
    <property type="match status" value="1"/>
</dbReference>
<proteinExistence type="predicted"/>
<dbReference type="InterPro" id="IPR001841">
    <property type="entry name" value="Znf_RING"/>
</dbReference>
<accession>A0A914C0R1</accession>
<dbReference type="GO" id="GO:0016567">
    <property type="term" value="P:protein ubiquitination"/>
    <property type="evidence" value="ECO:0007669"/>
    <property type="project" value="TreeGrafter"/>
</dbReference>
<dbReference type="Pfam" id="PF13923">
    <property type="entry name" value="zf-C3HC4_2"/>
    <property type="match status" value="1"/>
</dbReference>
<dbReference type="SMART" id="SM00184">
    <property type="entry name" value="RING"/>
    <property type="match status" value="1"/>
</dbReference>
<name>A0A914C0R1_9BILA</name>